<proteinExistence type="predicted"/>
<reference evidence="1" key="1">
    <citation type="submission" date="2021-03" db="EMBL/GenBank/DDBJ databases">
        <title>Draft genome sequence of rust myrtle Austropuccinia psidii MF-1, a brazilian biotype.</title>
        <authorList>
            <person name="Quecine M.C."/>
            <person name="Pachon D.M.R."/>
            <person name="Bonatelli M.L."/>
            <person name="Correr F.H."/>
            <person name="Franceschini L.M."/>
            <person name="Leite T.F."/>
            <person name="Margarido G.R.A."/>
            <person name="Almeida C.A."/>
            <person name="Ferrarezi J.A."/>
            <person name="Labate C.A."/>
        </authorList>
    </citation>
    <scope>NUCLEOTIDE SEQUENCE</scope>
    <source>
        <strain evidence="1">MF-1</strain>
    </source>
</reference>
<dbReference type="InterPro" id="IPR043502">
    <property type="entry name" value="DNA/RNA_pol_sf"/>
</dbReference>
<dbReference type="InterPro" id="IPR043128">
    <property type="entry name" value="Rev_trsase/Diguanyl_cyclase"/>
</dbReference>
<keyword evidence="2" id="KW-1185">Reference proteome</keyword>
<dbReference type="AlphaFoldDB" id="A0A9Q3H7D4"/>
<dbReference type="PANTHER" id="PTHR24559:SF444">
    <property type="entry name" value="REVERSE TRANSCRIPTASE DOMAIN-CONTAINING PROTEIN"/>
    <property type="match status" value="1"/>
</dbReference>
<comment type="caution">
    <text evidence="1">The sequence shown here is derived from an EMBL/GenBank/DDBJ whole genome shotgun (WGS) entry which is preliminary data.</text>
</comment>
<dbReference type="SUPFAM" id="SSF56672">
    <property type="entry name" value="DNA/RNA polymerases"/>
    <property type="match status" value="1"/>
</dbReference>
<gene>
    <name evidence="1" type="ORF">O181_033662</name>
</gene>
<evidence type="ECO:0000313" key="2">
    <source>
        <dbReference type="Proteomes" id="UP000765509"/>
    </source>
</evidence>
<dbReference type="PANTHER" id="PTHR24559">
    <property type="entry name" value="TRANSPOSON TY3-I GAG-POL POLYPROTEIN"/>
    <property type="match status" value="1"/>
</dbReference>
<dbReference type="EMBL" id="AVOT02012319">
    <property type="protein sequence ID" value="MBW0493947.1"/>
    <property type="molecule type" value="Genomic_DNA"/>
</dbReference>
<accession>A0A9Q3H7D4</accession>
<dbReference type="InterPro" id="IPR053134">
    <property type="entry name" value="RNA-dir_DNA_polymerase"/>
</dbReference>
<organism evidence="1 2">
    <name type="scientific">Austropuccinia psidii MF-1</name>
    <dbReference type="NCBI Taxonomy" id="1389203"/>
    <lineage>
        <taxon>Eukaryota</taxon>
        <taxon>Fungi</taxon>
        <taxon>Dikarya</taxon>
        <taxon>Basidiomycota</taxon>
        <taxon>Pucciniomycotina</taxon>
        <taxon>Pucciniomycetes</taxon>
        <taxon>Pucciniales</taxon>
        <taxon>Sphaerophragmiaceae</taxon>
        <taxon>Austropuccinia</taxon>
    </lineage>
</organism>
<evidence type="ECO:0000313" key="1">
    <source>
        <dbReference type="EMBL" id="MBW0493947.1"/>
    </source>
</evidence>
<dbReference type="Gene3D" id="3.30.70.270">
    <property type="match status" value="1"/>
</dbReference>
<sequence length="409" mass="46450">MESKMIPKISREDKKPERPVLKCHKWRSTSHLAKTCTKKTKINEVQVIEEVKCTEEKEESDLDSAVSEDTPVEDYPIENITAFFEVTKVHTHLPQYSEDCHNLINIQDSRMCKTKPARGKGYTAGTSCITSILMNDIEAKVNLDTGAFCTCVGKDYLQAILPGWKNHLLPIEGVKFSSASNNMYPLGILDTNPVFPHPAGSIRMKTEILVMGNCTSQHIILGNDCLNIYGIDMNNHKDRYFTIGENKRQKFAFSNMPKQISLVSSKKDTYREEFVANQLVEAQINPSLSPKMILMCFDITLNIDRPYPPVLRRPAHPASPRAREALEKHIQELIQLGVLRKVGHNEEVEVTTPILVSWHNNKSRMVGDFRELNTNTVPDRYPMPRIQETLTQSSKAEYIKSMDALKGFD</sequence>
<dbReference type="Proteomes" id="UP000765509">
    <property type="component" value="Unassembled WGS sequence"/>
</dbReference>
<dbReference type="OrthoDB" id="2518428at2759"/>
<protein>
    <submittedName>
        <fullName evidence="1">Uncharacterized protein</fullName>
    </submittedName>
</protein>
<dbReference type="Gene3D" id="3.10.10.10">
    <property type="entry name" value="HIV Type 1 Reverse Transcriptase, subunit A, domain 1"/>
    <property type="match status" value="1"/>
</dbReference>
<name>A0A9Q3H7D4_9BASI</name>